<organism evidence="4 5">
    <name type="scientific">Cohnella hongkongensis</name>
    <dbReference type="NCBI Taxonomy" id="178337"/>
    <lineage>
        <taxon>Bacteria</taxon>
        <taxon>Bacillati</taxon>
        <taxon>Bacillota</taxon>
        <taxon>Bacilli</taxon>
        <taxon>Bacillales</taxon>
        <taxon>Paenibacillaceae</taxon>
        <taxon>Cohnella</taxon>
    </lineage>
</organism>
<comment type="caution">
    <text evidence="4">The sequence shown here is derived from an EMBL/GenBank/DDBJ whole genome shotgun (WGS) entry which is preliminary data.</text>
</comment>
<keyword evidence="2 4" id="KW-0560">Oxidoreductase</keyword>
<dbReference type="InterPro" id="IPR002347">
    <property type="entry name" value="SDR_fam"/>
</dbReference>
<dbReference type="Proteomes" id="UP001596028">
    <property type="component" value="Unassembled WGS sequence"/>
</dbReference>
<dbReference type="InterPro" id="IPR020904">
    <property type="entry name" value="Sc_DH/Rdtase_CS"/>
</dbReference>
<proteinExistence type="inferred from homology"/>
<dbReference type="EC" id="1.-.-.-" evidence="4"/>
<evidence type="ECO:0000313" key="5">
    <source>
        <dbReference type="Proteomes" id="UP001596028"/>
    </source>
</evidence>
<evidence type="ECO:0000256" key="2">
    <source>
        <dbReference type="ARBA" id="ARBA00023002"/>
    </source>
</evidence>
<keyword evidence="5" id="KW-1185">Reference proteome</keyword>
<reference evidence="5" key="1">
    <citation type="journal article" date="2019" name="Int. J. Syst. Evol. Microbiol.">
        <title>The Global Catalogue of Microorganisms (GCM) 10K type strain sequencing project: providing services to taxonomists for standard genome sequencing and annotation.</title>
        <authorList>
            <consortium name="The Broad Institute Genomics Platform"/>
            <consortium name="The Broad Institute Genome Sequencing Center for Infectious Disease"/>
            <person name="Wu L."/>
            <person name="Ma J."/>
        </authorList>
    </citation>
    <scope>NUCLEOTIDE SEQUENCE [LARGE SCALE GENOMIC DNA]</scope>
    <source>
        <strain evidence="5">CCUG 49571</strain>
    </source>
</reference>
<evidence type="ECO:0000256" key="1">
    <source>
        <dbReference type="ARBA" id="ARBA00006484"/>
    </source>
</evidence>
<gene>
    <name evidence="4" type="ORF">ACFO3S_05315</name>
</gene>
<dbReference type="InterPro" id="IPR036291">
    <property type="entry name" value="NAD(P)-bd_dom_sf"/>
</dbReference>
<dbReference type="Gene3D" id="3.40.50.720">
    <property type="entry name" value="NAD(P)-binding Rossmann-like Domain"/>
    <property type="match status" value="1"/>
</dbReference>
<comment type="similarity">
    <text evidence="1 3">Belongs to the short-chain dehydrogenases/reductases (SDR) family.</text>
</comment>
<protein>
    <submittedName>
        <fullName evidence="4">SDR family oxidoreductase</fullName>
        <ecNumber evidence="4">1.-.-.-</ecNumber>
    </submittedName>
</protein>
<dbReference type="RefSeq" id="WP_378093051.1">
    <property type="nucleotide sequence ID" value="NZ_JBHSEP010000002.1"/>
</dbReference>
<dbReference type="GO" id="GO:0016491">
    <property type="term" value="F:oxidoreductase activity"/>
    <property type="evidence" value="ECO:0007669"/>
    <property type="project" value="UniProtKB-KW"/>
</dbReference>
<dbReference type="PROSITE" id="PS00061">
    <property type="entry name" value="ADH_SHORT"/>
    <property type="match status" value="1"/>
</dbReference>
<name>A0ABV9F8Y2_9BACL</name>
<sequence length="237" mass="25842">MKSRLSGKTALVTGASRGIGRAIATRLTAQDVTVIGTARASSELKTLDLELTFSPTPGFAIAADLTQEKEVKRLFEEIDGRLGRPVDILINNAGIAEETPFAEQSFDSWRSLFAINVDAVFLATREMLIRRPLNRTGHIVFVASDASFKGIGKMGPYCATKHAVHGLAKSLAEEYRGSGVRFTTLFTGSVNTTILRETADRHDITQPEDIADSLLHALSMPERCEMRELYITPADSS</sequence>
<dbReference type="EMBL" id="JBHSEP010000002">
    <property type="protein sequence ID" value="MFC4597649.1"/>
    <property type="molecule type" value="Genomic_DNA"/>
</dbReference>
<evidence type="ECO:0000313" key="4">
    <source>
        <dbReference type="EMBL" id="MFC4597649.1"/>
    </source>
</evidence>
<dbReference type="CDD" id="cd05233">
    <property type="entry name" value="SDR_c"/>
    <property type="match status" value="1"/>
</dbReference>
<accession>A0ABV9F8Y2</accession>
<dbReference type="PRINTS" id="PR00081">
    <property type="entry name" value="GDHRDH"/>
</dbReference>
<evidence type="ECO:0000256" key="3">
    <source>
        <dbReference type="RuleBase" id="RU000363"/>
    </source>
</evidence>
<dbReference type="Pfam" id="PF00106">
    <property type="entry name" value="adh_short"/>
    <property type="match status" value="1"/>
</dbReference>
<dbReference type="PANTHER" id="PTHR43115:SF4">
    <property type="entry name" value="DEHYDROGENASE_REDUCTASE SDR FAMILY MEMBER 11"/>
    <property type="match status" value="1"/>
</dbReference>
<dbReference type="PRINTS" id="PR00080">
    <property type="entry name" value="SDRFAMILY"/>
</dbReference>
<dbReference type="PANTHER" id="PTHR43115">
    <property type="entry name" value="DEHYDROGENASE/REDUCTASE SDR FAMILY MEMBER 11"/>
    <property type="match status" value="1"/>
</dbReference>
<dbReference type="SUPFAM" id="SSF51735">
    <property type="entry name" value="NAD(P)-binding Rossmann-fold domains"/>
    <property type="match status" value="1"/>
</dbReference>